<evidence type="ECO:0000313" key="2">
    <source>
        <dbReference type="Proteomes" id="UP001219525"/>
    </source>
</evidence>
<protein>
    <recommendedName>
        <fullName evidence="3">F-box domain-containing protein</fullName>
    </recommendedName>
</protein>
<sequence>MAAASTRTIPIELQEQVLACLHGDVLAMKTCSLVCQAWRPSTRTHLFYTFEVRYDAQSDKDLSYCQDFVKNFLHLAGYIREIDIQDGCCVLAMSVYSSELRALCVLLDHTHSLHRIFLSTSCDGIGSMRVWRDNFEEFRVSFSAVLDRSSDSLTHFLLDGFFLQVFDLEILRGLRHLEYIGLERTGPVSDDGDIPIAGLLPGDSPQLKTLRTLTLYFTFPGPRNGCFVAGLATALNAMKFSRITNLRLGGVLTIAVLEALPEDWLSNVIHLALELSTFSLCPAPCNPCLATEHPPQRTIQV</sequence>
<comment type="caution">
    <text evidence="1">The sequence shown here is derived from an EMBL/GenBank/DDBJ whole genome shotgun (WGS) entry which is preliminary data.</text>
</comment>
<gene>
    <name evidence="1" type="ORF">GGX14DRAFT_667863</name>
</gene>
<organism evidence="1 2">
    <name type="scientific">Mycena pura</name>
    <dbReference type="NCBI Taxonomy" id="153505"/>
    <lineage>
        <taxon>Eukaryota</taxon>
        <taxon>Fungi</taxon>
        <taxon>Dikarya</taxon>
        <taxon>Basidiomycota</taxon>
        <taxon>Agaricomycotina</taxon>
        <taxon>Agaricomycetes</taxon>
        <taxon>Agaricomycetidae</taxon>
        <taxon>Agaricales</taxon>
        <taxon>Marasmiineae</taxon>
        <taxon>Mycenaceae</taxon>
        <taxon>Mycena</taxon>
    </lineage>
</organism>
<evidence type="ECO:0000313" key="1">
    <source>
        <dbReference type="EMBL" id="KAJ7197367.1"/>
    </source>
</evidence>
<proteinExistence type="predicted"/>
<dbReference type="EMBL" id="JARJCW010000078">
    <property type="protein sequence ID" value="KAJ7197367.1"/>
    <property type="molecule type" value="Genomic_DNA"/>
</dbReference>
<dbReference type="Proteomes" id="UP001219525">
    <property type="component" value="Unassembled WGS sequence"/>
</dbReference>
<evidence type="ECO:0008006" key="3">
    <source>
        <dbReference type="Google" id="ProtNLM"/>
    </source>
</evidence>
<keyword evidence="2" id="KW-1185">Reference proteome</keyword>
<dbReference type="AlphaFoldDB" id="A0AAD6UYB7"/>
<accession>A0AAD6UYB7</accession>
<reference evidence="1" key="1">
    <citation type="submission" date="2023-03" db="EMBL/GenBank/DDBJ databases">
        <title>Massive genome expansion in bonnet fungi (Mycena s.s.) driven by repeated elements and novel gene families across ecological guilds.</title>
        <authorList>
            <consortium name="Lawrence Berkeley National Laboratory"/>
            <person name="Harder C.B."/>
            <person name="Miyauchi S."/>
            <person name="Viragh M."/>
            <person name="Kuo A."/>
            <person name="Thoen E."/>
            <person name="Andreopoulos B."/>
            <person name="Lu D."/>
            <person name="Skrede I."/>
            <person name="Drula E."/>
            <person name="Henrissat B."/>
            <person name="Morin E."/>
            <person name="Kohler A."/>
            <person name="Barry K."/>
            <person name="LaButti K."/>
            <person name="Morin E."/>
            <person name="Salamov A."/>
            <person name="Lipzen A."/>
            <person name="Mereny Z."/>
            <person name="Hegedus B."/>
            <person name="Baldrian P."/>
            <person name="Stursova M."/>
            <person name="Weitz H."/>
            <person name="Taylor A."/>
            <person name="Grigoriev I.V."/>
            <person name="Nagy L.G."/>
            <person name="Martin F."/>
            <person name="Kauserud H."/>
        </authorList>
    </citation>
    <scope>NUCLEOTIDE SEQUENCE</scope>
    <source>
        <strain evidence="1">9144</strain>
    </source>
</reference>
<name>A0AAD6UYB7_9AGAR</name>